<accession>A0A1I2UW00</accession>
<dbReference type="EMBL" id="FOPJ01000016">
    <property type="protein sequence ID" value="SFG81200.1"/>
    <property type="molecule type" value="Genomic_DNA"/>
</dbReference>
<organism evidence="1 2">
    <name type="scientific">Corynebacterium spheniscorum</name>
    <dbReference type="NCBI Taxonomy" id="185761"/>
    <lineage>
        <taxon>Bacteria</taxon>
        <taxon>Bacillati</taxon>
        <taxon>Actinomycetota</taxon>
        <taxon>Actinomycetes</taxon>
        <taxon>Mycobacteriales</taxon>
        <taxon>Corynebacteriaceae</taxon>
        <taxon>Corynebacterium</taxon>
    </lineage>
</organism>
<dbReference type="STRING" id="185761.SAMN05660282_02032"/>
<name>A0A1I2UW00_9CORY</name>
<protein>
    <submittedName>
        <fullName evidence="1">Uncharacterized protein</fullName>
    </submittedName>
</protein>
<sequence>MPEEDVIRCEERIAADTINRVDQGSGVALSDGGGAPPRLRDVQVLSLLSLVAHKQCDFTLKR</sequence>
<reference evidence="1 2" key="1">
    <citation type="submission" date="2016-10" db="EMBL/GenBank/DDBJ databases">
        <authorList>
            <person name="de Groot N.N."/>
        </authorList>
    </citation>
    <scope>NUCLEOTIDE SEQUENCE [LARGE SCALE GENOMIC DNA]</scope>
    <source>
        <strain>J11</strain>
        <strain evidence="2">PG 39</strain>
    </source>
</reference>
<dbReference type="AlphaFoldDB" id="A0A1I2UW00"/>
<dbReference type="Proteomes" id="UP000199065">
    <property type="component" value="Unassembled WGS sequence"/>
</dbReference>
<proteinExistence type="predicted"/>
<keyword evidence="2" id="KW-1185">Reference proteome</keyword>
<gene>
    <name evidence="1" type="ORF">SAMN05660282_02032</name>
</gene>
<evidence type="ECO:0000313" key="1">
    <source>
        <dbReference type="EMBL" id="SFG81200.1"/>
    </source>
</evidence>
<evidence type="ECO:0000313" key="2">
    <source>
        <dbReference type="Proteomes" id="UP000199065"/>
    </source>
</evidence>